<evidence type="ECO:0000259" key="5">
    <source>
        <dbReference type="SMART" id="SM00985"/>
    </source>
</evidence>
<dbReference type="EMBL" id="JH687966">
    <property type="protein sequence ID" value="EJD34296.1"/>
    <property type="molecule type" value="Genomic_DNA"/>
</dbReference>
<evidence type="ECO:0000256" key="4">
    <source>
        <dbReference type="SAM" id="MobiDB-lite"/>
    </source>
</evidence>
<dbReference type="FunCoup" id="J0LCP9">
    <property type="interactions" value="122"/>
</dbReference>
<dbReference type="UniPathway" id="UPA00143"/>
<feature type="domain" description="Ubiquitin-activating enzyme E1 C-terminal" evidence="5">
    <location>
        <begin position="795"/>
        <end position="907"/>
    </location>
</feature>
<dbReference type="PANTHER" id="PTHR10953">
    <property type="entry name" value="UBIQUITIN-ACTIVATING ENZYME E1"/>
    <property type="match status" value="1"/>
</dbReference>
<dbReference type="AlphaFoldDB" id="J0LCP9"/>
<dbReference type="InterPro" id="IPR000011">
    <property type="entry name" value="UBQ/SUMO-activ_enz_E1-like"/>
</dbReference>
<keyword evidence="7" id="KW-1185">Reference proteome</keyword>
<dbReference type="OMA" id="CIREKCN"/>
<dbReference type="InParanoid" id="J0LCP9"/>
<dbReference type="GO" id="GO:0031510">
    <property type="term" value="C:SUMO activating enzyme complex"/>
    <property type="evidence" value="ECO:0007669"/>
    <property type="project" value="TreeGrafter"/>
</dbReference>
<feature type="region of interest" description="Disordered" evidence="4">
    <location>
        <begin position="685"/>
        <end position="718"/>
    </location>
</feature>
<dbReference type="Gene3D" id="3.40.50.720">
    <property type="entry name" value="NAD(P)-binding Rossmann-like Domain"/>
    <property type="match status" value="1"/>
</dbReference>
<comment type="pathway">
    <text evidence="1">Protein modification; protein ubiquitination.</text>
</comment>
<dbReference type="InterPro" id="IPR038252">
    <property type="entry name" value="UBA_E1_C_sf"/>
</dbReference>
<accession>J0LCP9</accession>
<comment type="similarity">
    <text evidence="2">Belongs to the ubiquitin-activating E1 family.</text>
</comment>
<dbReference type="OrthoDB" id="10252231at2759"/>
<dbReference type="PANTHER" id="PTHR10953:SF4">
    <property type="entry name" value="UBIQUITIN-ACTIVATING ENZYME E1 C-TERMINAL DOMAIN-CONTAINING PROTEIN"/>
    <property type="match status" value="1"/>
</dbReference>
<dbReference type="Gene3D" id="3.50.50.80">
    <property type="entry name" value="Ubiquitin-activating enzyme E1, inactive adenylation domain, subdomain 1"/>
    <property type="match status" value="1"/>
</dbReference>
<gene>
    <name evidence="6" type="ORF">AURDEDRAFT_176658</name>
</gene>
<organism evidence="6 7">
    <name type="scientific">Auricularia subglabra (strain TFB-10046 / SS5)</name>
    <name type="common">White-rot fungus</name>
    <name type="synonym">Auricularia delicata (strain TFB10046)</name>
    <dbReference type="NCBI Taxonomy" id="717982"/>
    <lineage>
        <taxon>Eukaryota</taxon>
        <taxon>Fungi</taxon>
        <taxon>Dikarya</taxon>
        <taxon>Basidiomycota</taxon>
        <taxon>Agaricomycotina</taxon>
        <taxon>Agaricomycetes</taxon>
        <taxon>Auriculariales</taxon>
        <taxon>Auriculariaceae</taxon>
        <taxon>Auricularia</taxon>
    </lineage>
</organism>
<dbReference type="InterPro" id="IPR018965">
    <property type="entry name" value="Ub-activating_enz_E1_C"/>
</dbReference>
<dbReference type="Pfam" id="PF00899">
    <property type="entry name" value="ThiF"/>
    <property type="match status" value="2"/>
</dbReference>
<dbReference type="Pfam" id="PF10585">
    <property type="entry name" value="UBA_E1_SCCH"/>
    <property type="match status" value="1"/>
</dbReference>
<dbReference type="SMART" id="SM00985">
    <property type="entry name" value="UBA_e1_C"/>
    <property type="match status" value="1"/>
</dbReference>
<dbReference type="InterPro" id="IPR042063">
    <property type="entry name" value="Ubi_acti_E1_SCCH"/>
</dbReference>
<dbReference type="InterPro" id="IPR045886">
    <property type="entry name" value="ThiF/MoeB/HesA"/>
</dbReference>
<dbReference type="PRINTS" id="PR01849">
    <property type="entry name" value="UBIQUITINACT"/>
</dbReference>
<dbReference type="InterPro" id="IPR000594">
    <property type="entry name" value="ThiF_NAD_FAD-bd"/>
</dbReference>
<dbReference type="Gene3D" id="3.10.290.60">
    <property type="entry name" value="Ubiquitin-activating enzyme E1, UFD domain"/>
    <property type="match status" value="1"/>
</dbReference>
<dbReference type="GO" id="GO:0019948">
    <property type="term" value="F:SUMO activating enzyme activity"/>
    <property type="evidence" value="ECO:0007669"/>
    <property type="project" value="TreeGrafter"/>
</dbReference>
<dbReference type="InterPro" id="IPR042302">
    <property type="entry name" value="E1_FCCH_sf"/>
</dbReference>
<dbReference type="GO" id="GO:0005737">
    <property type="term" value="C:cytoplasm"/>
    <property type="evidence" value="ECO:0007669"/>
    <property type="project" value="TreeGrafter"/>
</dbReference>
<dbReference type="InterPro" id="IPR042449">
    <property type="entry name" value="Ub-E1_IAD_1"/>
</dbReference>
<dbReference type="GO" id="GO:0016567">
    <property type="term" value="P:protein ubiquitination"/>
    <property type="evidence" value="ECO:0007669"/>
    <property type="project" value="UniProtKB-UniPathway"/>
</dbReference>
<sequence>MSELLDIDFTTDATRTALVVGLRGLGAEIAKNLVLAGVQSIALFDPEPVNEHDQGSQFLLRPSDIGRPRAAASLPRLAALNPHVSVRDLGRAQGDEVTADLLKEFQVVILTDRALATQLAINAWARAQGVPFLSAETHGIFGSVFADFGPAYTFFASPFDTTVHGQVAQITPDGEGKTACTCECKHHLADGDYVKFRDRPMDPARRVAVVDEQTFVLDGSVEGRMFEKVTMPETIDFLSLTAWKDGHSLMDPAFVVVDPAKGAATLHAGFRALHAFAAEHSRLPSAADADEVLALARALNADVDASAIAELASQAGAELAPMAAVIGALVAQEALKALSRTHRPIVQHLYLDALEALPSTLPTDRSAAADSRYASQLAVFGPDFQRKISQHRQFVVGASAMGQELLKNFATMGLGGVHITDSWTVEKDDVLSRSQVLVREGDAGKSRSDVAVKAVLDSMNPGLEGRVVAHTERFDGHTEHIFTEEFFADVDGVTSAVENRSAGAFAAFHCVWAQKPLLVARTGRVQPLVPHVTDSLDARQWAAAQTRELPGEECPQSDFPYAVEQCVAWAQLLFEGAFAESFESTAPQTVEDCVRWARLQFEEHFREDVEELLEDCPAGTKTADGRPFFAGPRHAPVPLTFDADDELHLDFILSAANIHAVCYGIEITSDRARIKALAAGVDVAALGEDEEDEGEREEDEDDDNEGEEEQDESYAGEPTGVKFNLHDGNYHLDFVVAAANLRARCFGIPPIDRYMVKRFLLGTFPEIVTATALAAGLACLELYKIIDEKKTLADYKSGFLDLESPGLALLLSEPAAPKTEKYGDTEWTLWDRFEFPRDLTLRELVERFKAEHNLTATLVFRGINAQRQLAKKMSELVAKPLPPHVTALHLNVMVEDASGDIIDIPPVVVRI</sequence>
<dbReference type="Proteomes" id="UP000006514">
    <property type="component" value="Unassembled WGS sequence"/>
</dbReference>
<evidence type="ECO:0000313" key="6">
    <source>
        <dbReference type="EMBL" id="EJD34296.1"/>
    </source>
</evidence>
<dbReference type="InterPro" id="IPR019572">
    <property type="entry name" value="UBA_E1_SCCH"/>
</dbReference>
<evidence type="ECO:0000256" key="3">
    <source>
        <dbReference type="ARBA" id="ARBA00022598"/>
    </source>
</evidence>
<dbReference type="Gene3D" id="3.40.50.12550">
    <property type="entry name" value="Ubiquitin-activating enzyme E1, inactive adenylation domain, subdomain 2"/>
    <property type="match status" value="1"/>
</dbReference>
<keyword evidence="3" id="KW-0436">Ligase</keyword>
<dbReference type="Pfam" id="PF09358">
    <property type="entry name" value="E1_UFD"/>
    <property type="match status" value="1"/>
</dbReference>
<name>J0LCP9_AURST</name>
<evidence type="ECO:0000313" key="7">
    <source>
        <dbReference type="Proteomes" id="UP000006514"/>
    </source>
</evidence>
<evidence type="ECO:0000256" key="2">
    <source>
        <dbReference type="ARBA" id="ARBA00005673"/>
    </source>
</evidence>
<reference evidence="7" key="1">
    <citation type="journal article" date="2012" name="Science">
        <title>The Paleozoic origin of enzymatic lignin decomposition reconstructed from 31 fungal genomes.</title>
        <authorList>
            <person name="Floudas D."/>
            <person name="Binder M."/>
            <person name="Riley R."/>
            <person name="Barry K."/>
            <person name="Blanchette R.A."/>
            <person name="Henrissat B."/>
            <person name="Martinez A.T."/>
            <person name="Otillar R."/>
            <person name="Spatafora J.W."/>
            <person name="Yadav J.S."/>
            <person name="Aerts A."/>
            <person name="Benoit I."/>
            <person name="Boyd A."/>
            <person name="Carlson A."/>
            <person name="Copeland A."/>
            <person name="Coutinho P.M."/>
            <person name="de Vries R.P."/>
            <person name="Ferreira P."/>
            <person name="Findley K."/>
            <person name="Foster B."/>
            <person name="Gaskell J."/>
            <person name="Glotzer D."/>
            <person name="Gorecki P."/>
            <person name="Heitman J."/>
            <person name="Hesse C."/>
            <person name="Hori C."/>
            <person name="Igarashi K."/>
            <person name="Jurgens J.A."/>
            <person name="Kallen N."/>
            <person name="Kersten P."/>
            <person name="Kohler A."/>
            <person name="Kuees U."/>
            <person name="Kumar T.K.A."/>
            <person name="Kuo A."/>
            <person name="LaButti K."/>
            <person name="Larrondo L.F."/>
            <person name="Lindquist E."/>
            <person name="Ling A."/>
            <person name="Lombard V."/>
            <person name="Lucas S."/>
            <person name="Lundell T."/>
            <person name="Martin R."/>
            <person name="McLaughlin D.J."/>
            <person name="Morgenstern I."/>
            <person name="Morin E."/>
            <person name="Murat C."/>
            <person name="Nagy L.G."/>
            <person name="Nolan M."/>
            <person name="Ohm R.A."/>
            <person name="Patyshakuliyeva A."/>
            <person name="Rokas A."/>
            <person name="Ruiz-Duenas F.J."/>
            <person name="Sabat G."/>
            <person name="Salamov A."/>
            <person name="Samejima M."/>
            <person name="Schmutz J."/>
            <person name="Slot J.C."/>
            <person name="St John F."/>
            <person name="Stenlid J."/>
            <person name="Sun H."/>
            <person name="Sun S."/>
            <person name="Syed K."/>
            <person name="Tsang A."/>
            <person name="Wiebenga A."/>
            <person name="Young D."/>
            <person name="Pisabarro A."/>
            <person name="Eastwood D.C."/>
            <person name="Martin F."/>
            <person name="Cullen D."/>
            <person name="Grigoriev I.V."/>
            <person name="Hibbett D.S."/>
        </authorList>
    </citation>
    <scope>NUCLEOTIDE SEQUENCE [LARGE SCALE GENOMIC DNA]</scope>
    <source>
        <strain evidence="7">TFB10046</strain>
    </source>
</reference>
<feature type="compositionally biased region" description="Acidic residues" evidence="4">
    <location>
        <begin position="687"/>
        <end position="714"/>
    </location>
</feature>
<dbReference type="SUPFAM" id="SSF69572">
    <property type="entry name" value="Activating enzymes of the ubiquitin-like proteins"/>
    <property type="match status" value="2"/>
</dbReference>
<dbReference type="InterPro" id="IPR035985">
    <property type="entry name" value="Ubiquitin-activating_enz"/>
</dbReference>
<dbReference type="KEGG" id="adl:AURDEDRAFT_176658"/>
<dbReference type="eggNOG" id="KOG2012">
    <property type="taxonomic scope" value="Eukaryota"/>
</dbReference>
<dbReference type="Gene3D" id="2.40.30.180">
    <property type="entry name" value="Ubiquitin-activating enzyme E1, FCCH domain"/>
    <property type="match status" value="1"/>
</dbReference>
<protein>
    <recommendedName>
        <fullName evidence="5">Ubiquitin-activating enzyme E1 C-terminal domain-containing protein</fullName>
    </recommendedName>
</protein>
<dbReference type="GO" id="GO:0016925">
    <property type="term" value="P:protein sumoylation"/>
    <property type="evidence" value="ECO:0007669"/>
    <property type="project" value="TreeGrafter"/>
</dbReference>
<dbReference type="Gene3D" id="1.10.10.2660">
    <property type="entry name" value="Ubiquitin-activating enzyme E1, SCCH domain"/>
    <property type="match status" value="1"/>
</dbReference>
<proteinExistence type="inferred from homology"/>
<evidence type="ECO:0000256" key="1">
    <source>
        <dbReference type="ARBA" id="ARBA00004906"/>
    </source>
</evidence>